<protein>
    <submittedName>
        <fullName evidence="1">Uncharacterized protein</fullName>
    </submittedName>
</protein>
<accession>A0A2G2YDK6</accession>
<evidence type="ECO:0000313" key="2">
    <source>
        <dbReference type="Proteomes" id="UP000222542"/>
    </source>
</evidence>
<dbReference type="AlphaFoldDB" id="A0A2G2YDK6"/>
<dbReference type="EMBL" id="AYRZ02000011">
    <property type="protein sequence ID" value="PHT67827.1"/>
    <property type="molecule type" value="Genomic_DNA"/>
</dbReference>
<dbReference type="OMA" id="REFLMMI"/>
<reference evidence="1 2" key="1">
    <citation type="journal article" date="2014" name="Nat. Genet.">
        <title>Genome sequence of the hot pepper provides insights into the evolution of pungency in Capsicum species.</title>
        <authorList>
            <person name="Kim S."/>
            <person name="Park M."/>
            <person name="Yeom S.I."/>
            <person name="Kim Y.M."/>
            <person name="Lee J.M."/>
            <person name="Lee H.A."/>
            <person name="Seo E."/>
            <person name="Choi J."/>
            <person name="Cheong K."/>
            <person name="Kim K.T."/>
            <person name="Jung K."/>
            <person name="Lee G.W."/>
            <person name="Oh S.K."/>
            <person name="Bae C."/>
            <person name="Kim S.B."/>
            <person name="Lee H.Y."/>
            <person name="Kim S.Y."/>
            <person name="Kim M.S."/>
            <person name="Kang B.C."/>
            <person name="Jo Y.D."/>
            <person name="Yang H.B."/>
            <person name="Jeong H.J."/>
            <person name="Kang W.H."/>
            <person name="Kwon J.K."/>
            <person name="Shin C."/>
            <person name="Lim J.Y."/>
            <person name="Park J.H."/>
            <person name="Huh J.H."/>
            <person name="Kim J.S."/>
            <person name="Kim B.D."/>
            <person name="Cohen O."/>
            <person name="Paran I."/>
            <person name="Suh M.C."/>
            <person name="Lee S.B."/>
            <person name="Kim Y.K."/>
            <person name="Shin Y."/>
            <person name="Noh S.J."/>
            <person name="Park J."/>
            <person name="Seo Y.S."/>
            <person name="Kwon S.Y."/>
            <person name="Kim H.A."/>
            <person name="Park J.M."/>
            <person name="Kim H.J."/>
            <person name="Choi S.B."/>
            <person name="Bosland P.W."/>
            <person name="Reeves G."/>
            <person name="Jo S.H."/>
            <person name="Lee B.W."/>
            <person name="Cho H.T."/>
            <person name="Choi H.S."/>
            <person name="Lee M.S."/>
            <person name="Yu Y."/>
            <person name="Do Choi Y."/>
            <person name="Park B.S."/>
            <person name="van Deynze A."/>
            <person name="Ashrafi H."/>
            <person name="Hill T."/>
            <person name="Kim W.T."/>
            <person name="Pai H.S."/>
            <person name="Ahn H.K."/>
            <person name="Yeam I."/>
            <person name="Giovannoni J.J."/>
            <person name="Rose J.K."/>
            <person name="Sorensen I."/>
            <person name="Lee S.J."/>
            <person name="Kim R.W."/>
            <person name="Choi I.Y."/>
            <person name="Choi B.S."/>
            <person name="Lim J.S."/>
            <person name="Lee Y.H."/>
            <person name="Choi D."/>
        </authorList>
    </citation>
    <scope>NUCLEOTIDE SEQUENCE [LARGE SCALE GENOMIC DNA]</scope>
    <source>
        <strain evidence="2">cv. CM334</strain>
    </source>
</reference>
<evidence type="ECO:0000313" key="1">
    <source>
        <dbReference type="EMBL" id="PHT67827.1"/>
    </source>
</evidence>
<gene>
    <name evidence="1" type="ORF">T459_27314</name>
</gene>
<reference evidence="1 2" key="2">
    <citation type="journal article" date="2017" name="Genome Biol.">
        <title>New reference genome sequences of hot pepper reveal the massive evolution of plant disease-resistance genes by retroduplication.</title>
        <authorList>
            <person name="Kim S."/>
            <person name="Park J."/>
            <person name="Yeom S.I."/>
            <person name="Kim Y.M."/>
            <person name="Seo E."/>
            <person name="Kim K.T."/>
            <person name="Kim M.S."/>
            <person name="Lee J.M."/>
            <person name="Cheong K."/>
            <person name="Shin H.S."/>
            <person name="Kim S.B."/>
            <person name="Han K."/>
            <person name="Lee J."/>
            <person name="Park M."/>
            <person name="Lee H.A."/>
            <person name="Lee H.Y."/>
            <person name="Lee Y."/>
            <person name="Oh S."/>
            <person name="Lee J.H."/>
            <person name="Choi E."/>
            <person name="Choi E."/>
            <person name="Lee S.E."/>
            <person name="Jeon J."/>
            <person name="Kim H."/>
            <person name="Choi G."/>
            <person name="Song H."/>
            <person name="Lee J."/>
            <person name="Lee S.C."/>
            <person name="Kwon J.K."/>
            <person name="Lee H.Y."/>
            <person name="Koo N."/>
            <person name="Hong Y."/>
            <person name="Kim R.W."/>
            <person name="Kang W.H."/>
            <person name="Huh J.H."/>
            <person name="Kang B.C."/>
            <person name="Yang T.J."/>
            <person name="Lee Y.H."/>
            <person name="Bennetzen J.L."/>
            <person name="Choi D."/>
        </authorList>
    </citation>
    <scope>NUCLEOTIDE SEQUENCE [LARGE SCALE GENOMIC DNA]</scope>
    <source>
        <strain evidence="2">cv. CM334</strain>
    </source>
</reference>
<name>A0A2G2YDK6_CAPAN</name>
<organism evidence="1 2">
    <name type="scientific">Capsicum annuum</name>
    <name type="common">Capsicum pepper</name>
    <dbReference type="NCBI Taxonomy" id="4072"/>
    <lineage>
        <taxon>Eukaryota</taxon>
        <taxon>Viridiplantae</taxon>
        <taxon>Streptophyta</taxon>
        <taxon>Embryophyta</taxon>
        <taxon>Tracheophyta</taxon>
        <taxon>Spermatophyta</taxon>
        <taxon>Magnoliopsida</taxon>
        <taxon>eudicotyledons</taxon>
        <taxon>Gunneridae</taxon>
        <taxon>Pentapetalae</taxon>
        <taxon>asterids</taxon>
        <taxon>lamiids</taxon>
        <taxon>Solanales</taxon>
        <taxon>Solanaceae</taxon>
        <taxon>Solanoideae</taxon>
        <taxon>Capsiceae</taxon>
        <taxon>Capsicum</taxon>
    </lineage>
</organism>
<keyword evidence="2" id="KW-1185">Reference proteome</keyword>
<comment type="caution">
    <text evidence="1">The sequence shown here is derived from an EMBL/GenBank/DDBJ whole genome shotgun (WGS) entry which is preliminary data.</text>
</comment>
<sequence>MFPMITLWCWRKILKNCTRATMLKKRFANIIIKSEQIISCKDFEEEKMKKKKEDWEKQFQELEKGKLMRQRQREREAARITVQSIKRTVEFDDGLKAEREFLMMISAV</sequence>
<dbReference type="Gramene" id="PHT67827">
    <property type="protein sequence ID" value="PHT67827"/>
    <property type="gene ID" value="T459_27314"/>
</dbReference>
<dbReference type="Proteomes" id="UP000222542">
    <property type="component" value="Unassembled WGS sequence"/>
</dbReference>
<proteinExistence type="predicted"/>